<sequence>MTVIKGPSPPPSRLIAPHSTTAEVISLGARRYPRLHLHNLGLIPHELQPILQVQIRLIHDNRTSPNSLTDYDYRKIVRQVIALESELVNEVDVLSSPPYDAHTRNASAFTSTPIQNMWMDIRSVLDRLMGNVASDGGVLERERLYALNGATSVDDDYVMADIEDETGDIQEKM</sequence>
<dbReference type="Proteomes" id="UP000772434">
    <property type="component" value="Unassembled WGS sequence"/>
</dbReference>
<dbReference type="AlphaFoldDB" id="A0A9P5PV20"/>
<accession>A0A9P5PV20</accession>
<gene>
    <name evidence="1" type="ORF">BDP27DRAFT_1421458</name>
</gene>
<protein>
    <submittedName>
        <fullName evidence="1">Uncharacterized protein</fullName>
    </submittedName>
</protein>
<keyword evidence="2" id="KW-1185">Reference proteome</keyword>
<name>A0A9P5PV20_9AGAR</name>
<organism evidence="1 2">
    <name type="scientific">Rhodocollybia butyracea</name>
    <dbReference type="NCBI Taxonomy" id="206335"/>
    <lineage>
        <taxon>Eukaryota</taxon>
        <taxon>Fungi</taxon>
        <taxon>Dikarya</taxon>
        <taxon>Basidiomycota</taxon>
        <taxon>Agaricomycotina</taxon>
        <taxon>Agaricomycetes</taxon>
        <taxon>Agaricomycetidae</taxon>
        <taxon>Agaricales</taxon>
        <taxon>Marasmiineae</taxon>
        <taxon>Omphalotaceae</taxon>
        <taxon>Rhodocollybia</taxon>
    </lineage>
</organism>
<comment type="caution">
    <text evidence="1">The sequence shown here is derived from an EMBL/GenBank/DDBJ whole genome shotgun (WGS) entry which is preliminary data.</text>
</comment>
<evidence type="ECO:0000313" key="1">
    <source>
        <dbReference type="EMBL" id="KAF9069027.1"/>
    </source>
</evidence>
<proteinExistence type="predicted"/>
<evidence type="ECO:0000313" key="2">
    <source>
        <dbReference type="Proteomes" id="UP000772434"/>
    </source>
</evidence>
<dbReference type="EMBL" id="JADNRY010000055">
    <property type="protein sequence ID" value="KAF9069027.1"/>
    <property type="molecule type" value="Genomic_DNA"/>
</dbReference>
<reference evidence="1" key="1">
    <citation type="submission" date="2020-11" db="EMBL/GenBank/DDBJ databases">
        <authorList>
            <consortium name="DOE Joint Genome Institute"/>
            <person name="Ahrendt S."/>
            <person name="Riley R."/>
            <person name="Andreopoulos W."/>
            <person name="Labutti K."/>
            <person name="Pangilinan J."/>
            <person name="Ruiz-Duenas F.J."/>
            <person name="Barrasa J.M."/>
            <person name="Sanchez-Garcia M."/>
            <person name="Camarero S."/>
            <person name="Miyauchi S."/>
            <person name="Serrano A."/>
            <person name="Linde D."/>
            <person name="Babiker R."/>
            <person name="Drula E."/>
            <person name="Ayuso-Fernandez I."/>
            <person name="Pacheco R."/>
            <person name="Padilla G."/>
            <person name="Ferreira P."/>
            <person name="Barriuso J."/>
            <person name="Kellner H."/>
            <person name="Castanera R."/>
            <person name="Alfaro M."/>
            <person name="Ramirez L."/>
            <person name="Pisabarro A.G."/>
            <person name="Kuo A."/>
            <person name="Tritt A."/>
            <person name="Lipzen A."/>
            <person name="He G."/>
            <person name="Yan M."/>
            <person name="Ng V."/>
            <person name="Cullen D."/>
            <person name="Martin F."/>
            <person name="Rosso M.-N."/>
            <person name="Henrissat B."/>
            <person name="Hibbett D."/>
            <person name="Martinez A.T."/>
            <person name="Grigoriev I.V."/>
        </authorList>
    </citation>
    <scope>NUCLEOTIDE SEQUENCE</scope>
    <source>
        <strain evidence="1">AH 40177</strain>
    </source>
</reference>